<organism evidence="3 4">
    <name type="scientific">Saguinus oedipus</name>
    <name type="common">Cotton-top tamarin</name>
    <name type="synonym">Oedipomidas oedipus</name>
    <dbReference type="NCBI Taxonomy" id="9490"/>
    <lineage>
        <taxon>Eukaryota</taxon>
        <taxon>Metazoa</taxon>
        <taxon>Chordata</taxon>
        <taxon>Craniata</taxon>
        <taxon>Vertebrata</taxon>
        <taxon>Euteleostomi</taxon>
        <taxon>Mammalia</taxon>
        <taxon>Eutheria</taxon>
        <taxon>Euarchontoglires</taxon>
        <taxon>Primates</taxon>
        <taxon>Haplorrhini</taxon>
        <taxon>Platyrrhini</taxon>
        <taxon>Cebidae</taxon>
        <taxon>Callitrichinae</taxon>
        <taxon>Saguinus</taxon>
    </lineage>
</organism>
<evidence type="ECO:0000256" key="1">
    <source>
        <dbReference type="PROSITE-ProRule" id="PRU00191"/>
    </source>
</evidence>
<evidence type="ECO:0000313" key="4">
    <source>
        <dbReference type="Proteomes" id="UP001266305"/>
    </source>
</evidence>
<evidence type="ECO:0000259" key="2">
    <source>
        <dbReference type="PROSITE" id="PS50001"/>
    </source>
</evidence>
<proteinExistence type="predicted"/>
<comment type="caution">
    <text evidence="3">The sequence shown here is derived from an EMBL/GenBank/DDBJ whole genome shotgun (WGS) entry which is preliminary data.</text>
</comment>
<dbReference type="Gene3D" id="3.30.505.10">
    <property type="entry name" value="SH2 domain"/>
    <property type="match status" value="1"/>
</dbReference>
<reference evidence="3 4" key="1">
    <citation type="submission" date="2023-05" db="EMBL/GenBank/DDBJ databases">
        <title>B98-5 Cell Line De Novo Hybrid Assembly: An Optical Mapping Approach.</title>
        <authorList>
            <person name="Kananen K."/>
            <person name="Auerbach J.A."/>
            <person name="Kautto E."/>
            <person name="Blachly J.S."/>
        </authorList>
    </citation>
    <scope>NUCLEOTIDE SEQUENCE [LARGE SCALE GENOMIC DNA]</scope>
    <source>
        <strain evidence="3">B95-8</strain>
        <tissue evidence="3">Cell line</tissue>
    </source>
</reference>
<dbReference type="Proteomes" id="UP001266305">
    <property type="component" value="Unassembled WGS sequence"/>
</dbReference>
<dbReference type="InterPro" id="IPR000980">
    <property type="entry name" value="SH2"/>
</dbReference>
<feature type="non-terminal residue" evidence="3">
    <location>
        <position position="199"/>
    </location>
</feature>
<sequence>MAVPTAVSHLHKGQVHRICIPWRMELGQDTTPCHEILPLCLSLSPAAKTLHFRTFLVVPREFDLYNACLGALVSAPLHPMPLLANLCCTFVLSTCVWEYFAVLSAPPTLPLYVPPRPPFPPTLTAAPQPIHKVAPKALYQAMCPTLSNLARLHRRLLHKLPRFHGIISREQADELLGGVEGAYILRESQRQPGCYTLAL</sequence>
<evidence type="ECO:0000313" key="3">
    <source>
        <dbReference type="EMBL" id="KAK2096124.1"/>
    </source>
</evidence>
<protein>
    <recommendedName>
        <fullName evidence="2">SH2 domain-containing protein</fullName>
    </recommendedName>
</protein>
<accession>A0ABQ9UGB0</accession>
<name>A0ABQ9UGB0_SAGOE</name>
<gene>
    <name evidence="3" type="ORF">P7K49_025158</name>
</gene>
<feature type="domain" description="SH2" evidence="2">
    <location>
        <begin position="162"/>
        <end position="199"/>
    </location>
</feature>
<keyword evidence="1" id="KW-0727">SH2 domain</keyword>
<dbReference type="SUPFAM" id="SSF55550">
    <property type="entry name" value="SH2 domain"/>
    <property type="match status" value="1"/>
</dbReference>
<keyword evidence="4" id="KW-1185">Reference proteome</keyword>
<dbReference type="Pfam" id="PF00017">
    <property type="entry name" value="SH2"/>
    <property type="match status" value="1"/>
</dbReference>
<dbReference type="PROSITE" id="PS50001">
    <property type="entry name" value="SH2"/>
    <property type="match status" value="1"/>
</dbReference>
<dbReference type="InterPro" id="IPR036860">
    <property type="entry name" value="SH2_dom_sf"/>
</dbReference>
<dbReference type="EMBL" id="JASSZA010000012">
    <property type="protein sequence ID" value="KAK2096124.1"/>
    <property type="molecule type" value="Genomic_DNA"/>
</dbReference>